<name>A0A9X3BYD1_9MYCO</name>
<keyword evidence="3 8" id="KW-0349">Heme</keyword>
<evidence type="ECO:0000256" key="5">
    <source>
        <dbReference type="ARBA" id="ARBA00023002"/>
    </source>
</evidence>
<dbReference type="PANTHER" id="PTHR46696">
    <property type="entry name" value="P450, PUTATIVE (EUROFUNG)-RELATED"/>
    <property type="match status" value="1"/>
</dbReference>
<dbReference type="GO" id="GO:0006707">
    <property type="term" value="P:cholesterol catabolic process"/>
    <property type="evidence" value="ECO:0007669"/>
    <property type="project" value="TreeGrafter"/>
</dbReference>
<dbReference type="EMBL" id="JACKVK010000001">
    <property type="protein sequence ID" value="MCV7418988.1"/>
    <property type="molecule type" value="Genomic_DNA"/>
</dbReference>
<dbReference type="PROSITE" id="PS00086">
    <property type="entry name" value="CYTOCHROME_P450"/>
    <property type="match status" value="1"/>
</dbReference>
<evidence type="ECO:0000256" key="3">
    <source>
        <dbReference type="ARBA" id="ARBA00022617"/>
    </source>
</evidence>
<sequence>MTQVLPDVDFTDGTFYADGGAREAYRWMRANQPVFRDRNGLAAAASYQSVLDAERNPELFSNTGGIRPETPGMPYMIDMDDPAHVLRRKLVNAGFTRKRVMDKVPSIATLCDTLIDSVCEAGECDFVRDIAAPLPMAVIGDMLGVLPEERGMLLEWSDDLVKGLSSHIDETSAQAMMEAFAGYTAFTMDIIGKRRAEPTEDLFSILVNAEVEGQRMADDEIVMETLLILIGGDETTRHTLSGGTEQLLRHRDQWDALVADERLREDQEAGPGLLPSAIEEMLRWTSPVKNMCRTLTADTTFHGTELREGEKIMLMFESANFDEAVFGDPDSFRIDRTPNSHLAFGFGSHFCLGNQLARLELSMMTKRVLQRLPDLRLADDATVPLRPANFVSGPESMPVVFTPTARVLE</sequence>
<dbReference type="GO" id="GO:0008395">
    <property type="term" value="F:steroid hydroxylase activity"/>
    <property type="evidence" value="ECO:0007669"/>
    <property type="project" value="TreeGrafter"/>
</dbReference>
<comment type="caution">
    <text evidence="9">The sequence shown here is derived from an EMBL/GenBank/DDBJ whole genome shotgun (WGS) entry which is preliminary data.</text>
</comment>
<dbReference type="InterPro" id="IPR002397">
    <property type="entry name" value="Cyt_P450_B"/>
</dbReference>
<dbReference type="GO" id="GO:0005506">
    <property type="term" value="F:iron ion binding"/>
    <property type="evidence" value="ECO:0007669"/>
    <property type="project" value="InterPro"/>
</dbReference>
<dbReference type="GO" id="GO:0036199">
    <property type="term" value="F:cholest-4-en-3-one 26-monooxygenase activity"/>
    <property type="evidence" value="ECO:0007669"/>
    <property type="project" value="TreeGrafter"/>
</dbReference>
<accession>A0A9X3BYD1</accession>
<dbReference type="CDD" id="cd11033">
    <property type="entry name" value="CYP142-like"/>
    <property type="match status" value="1"/>
</dbReference>
<dbReference type="PRINTS" id="PR00385">
    <property type="entry name" value="P450"/>
</dbReference>
<comment type="similarity">
    <text evidence="2 8">Belongs to the cytochrome P450 family.</text>
</comment>
<dbReference type="GO" id="GO:0020037">
    <property type="term" value="F:heme binding"/>
    <property type="evidence" value="ECO:0007669"/>
    <property type="project" value="InterPro"/>
</dbReference>
<dbReference type="Gene3D" id="1.10.630.10">
    <property type="entry name" value="Cytochrome P450"/>
    <property type="match status" value="1"/>
</dbReference>
<evidence type="ECO:0000256" key="1">
    <source>
        <dbReference type="ARBA" id="ARBA00001971"/>
    </source>
</evidence>
<evidence type="ECO:0000313" key="10">
    <source>
        <dbReference type="Proteomes" id="UP001141629"/>
    </source>
</evidence>
<dbReference type="InterPro" id="IPR036396">
    <property type="entry name" value="Cyt_P450_sf"/>
</dbReference>
<evidence type="ECO:0000256" key="6">
    <source>
        <dbReference type="ARBA" id="ARBA00023004"/>
    </source>
</evidence>
<dbReference type="PRINTS" id="PR00359">
    <property type="entry name" value="BP450"/>
</dbReference>
<reference evidence="9" key="2">
    <citation type="journal article" date="2022" name="BMC Genomics">
        <title>Comparative genome analysis of mycobacteria focusing on tRNA and non-coding RNA.</title>
        <authorList>
            <person name="Behra P.R.K."/>
            <person name="Pettersson B.M.F."/>
            <person name="Ramesh M."/>
            <person name="Das S."/>
            <person name="Dasgupta S."/>
            <person name="Kirsebom L.A."/>
        </authorList>
    </citation>
    <scope>NUCLEOTIDE SEQUENCE</scope>
    <source>
        <strain evidence="9">DSM 44838</strain>
    </source>
</reference>
<organism evidence="9 10">
    <name type="scientific">Mycobacterium yunnanensis</name>
    <dbReference type="NCBI Taxonomy" id="368477"/>
    <lineage>
        <taxon>Bacteria</taxon>
        <taxon>Bacillati</taxon>
        <taxon>Actinomycetota</taxon>
        <taxon>Actinomycetes</taxon>
        <taxon>Mycobacteriales</taxon>
        <taxon>Mycobacteriaceae</taxon>
        <taxon>Mycobacterium</taxon>
    </lineage>
</organism>
<dbReference type="SUPFAM" id="SSF48264">
    <property type="entry name" value="Cytochrome P450"/>
    <property type="match status" value="1"/>
</dbReference>
<keyword evidence="6 8" id="KW-0408">Iron</keyword>
<reference evidence="9" key="1">
    <citation type="submission" date="2020-07" db="EMBL/GenBank/DDBJ databases">
        <authorList>
            <person name="Pettersson B.M.F."/>
            <person name="Behra P.R.K."/>
            <person name="Ramesh M."/>
            <person name="Das S."/>
            <person name="Dasgupta S."/>
            <person name="Kirsebom L.A."/>
        </authorList>
    </citation>
    <scope>NUCLEOTIDE SEQUENCE</scope>
    <source>
        <strain evidence="9">DSM 44838</strain>
    </source>
</reference>
<keyword evidence="10" id="KW-1185">Reference proteome</keyword>
<dbReference type="InterPro" id="IPR017972">
    <property type="entry name" value="Cyt_P450_CS"/>
</dbReference>
<proteinExistence type="inferred from homology"/>
<dbReference type="FunFam" id="1.10.630.10:FF:000018">
    <property type="entry name" value="Cytochrome P450 monooxygenase"/>
    <property type="match status" value="1"/>
</dbReference>
<dbReference type="PANTHER" id="PTHR46696:SF4">
    <property type="entry name" value="BIOTIN BIOSYNTHESIS CYTOCHROME P450"/>
    <property type="match status" value="1"/>
</dbReference>
<evidence type="ECO:0000256" key="8">
    <source>
        <dbReference type="RuleBase" id="RU000461"/>
    </source>
</evidence>
<dbReference type="Pfam" id="PF00067">
    <property type="entry name" value="p450"/>
    <property type="match status" value="1"/>
</dbReference>
<dbReference type="AlphaFoldDB" id="A0A9X3BYD1"/>
<evidence type="ECO:0000256" key="7">
    <source>
        <dbReference type="ARBA" id="ARBA00023033"/>
    </source>
</evidence>
<evidence type="ECO:0000256" key="4">
    <source>
        <dbReference type="ARBA" id="ARBA00022723"/>
    </source>
</evidence>
<comment type="cofactor">
    <cofactor evidence="1">
        <name>heme</name>
        <dbReference type="ChEBI" id="CHEBI:30413"/>
    </cofactor>
</comment>
<dbReference type="RefSeq" id="WP_263993722.1">
    <property type="nucleotide sequence ID" value="NZ_JACKVK010000001.1"/>
</dbReference>
<keyword evidence="7 8" id="KW-0503">Monooxygenase</keyword>
<evidence type="ECO:0000313" key="9">
    <source>
        <dbReference type="EMBL" id="MCV7418988.1"/>
    </source>
</evidence>
<keyword evidence="4 8" id="KW-0479">Metal-binding</keyword>
<dbReference type="Proteomes" id="UP001141629">
    <property type="component" value="Unassembled WGS sequence"/>
</dbReference>
<evidence type="ECO:0000256" key="2">
    <source>
        <dbReference type="ARBA" id="ARBA00010617"/>
    </source>
</evidence>
<gene>
    <name evidence="9" type="ORF">H7K45_00365</name>
</gene>
<dbReference type="InterPro" id="IPR001128">
    <property type="entry name" value="Cyt_P450"/>
</dbReference>
<protein>
    <submittedName>
        <fullName evidence="9">Cytochrome P450</fullName>
    </submittedName>
</protein>
<keyword evidence="5 8" id="KW-0560">Oxidoreductase</keyword>